<evidence type="ECO:0000313" key="2">
    <source>
        <dbReference type="Proteomes" id="UP000054538"/>
    </source>
</evidence>
<proteinExistence type="predicted"/>
<reference evidence="2" key="2">
    <citation type="submission" date="2015-01" db="EMBL/GenBank/DDBJ databases">
        <title>Evolutionary Origins and Diversification of the Mycorrhizal Mutualists.</title>
        <authorList>
            <consortium name="DOE Joint Genome Institute"/>
            <consortium name="Mycorrhizal Genomics Consortium"/>
            <person name="Kohler A."/>
            <person name="Kuo A."/>
            <person name="Nagy L.G."/>
            <person name="Floudas D."/>
            <person name="Copeland A."/>
            <person name="Barry K.W."/>
            <person name="Cichocki N."/>
            <person name="Veneault-Fourrey C."/>
            <person name="LaButti K."/>
            <person name="Lindquist E.A."/>
            <person name="Lipzen A."/>
            <person name="Lundell T."/>
            <person name="Morin E."/>
            <person name="Murat C."/>
            <person name="Riley R."/>
            <person name="Ohm R."/>
            <person name="Sun H."/>
            <person name="Tunlid A."/>
            <person name="Henrissat B."/>
            <person name="Grigoriev I.V."/>
            <person name="Hibbett D.S."/>
            <person name="Martin F."/>
        </authorList>
    </citation>
    <scope>NUCLEOTIDE SEQUENCE [LARGE SCALE GENOMIC DNA]</scope>
    <source>
        <strain evidence="2">Ve08.2h10</strain>
    </source>
</reference>
<feature type="non-terminal residue" evidence="1">
    <location>
        <position position="1"/>
    </location>
</feature>
<gene>
    <name evidence="1" type="ORF">PAXRUDRAFT_172876</name>
</gene>
<dbReference type="InParanoid" id="A0A0D0D5U7"/>
<dbReference type="HOGENOM" id="CLU_2090545_0_0_1"/>
<dbReference type="AlphaFoldDB" id="A0A0D0D5U7"/>
<reference evidence="1 2" key="1">
    <citation type="submission" date="2014-04" db="EMBL/GenBank/DDBJ databases">
        <authorList>
            <consortium name="DOE Joint Genome Institute"/>
            <person name="Kuo A."/>
            <person name="Kohler A."/>
            <person name="Jargeat P."/>
            <person name="Nagy L.G."/>
            <person name="Floudas D."/>
            <person name="Copeland A."/>
            <person name="Barry K.W."/>
            <person name="Cichocki N."/>
            <person name="Veneault-Fourrey C."/>
            <person name="LaButti K."/>
            <person name="Lindquist E.A."/>
            <person name="Lipzen A."/>
            <person name="Lundell T."/>
            <person name="Morin E."/>
            <person name="Murat C."/>
            <person name="Sun H."/>
            <person name="Tunlid A."/>
            <person name="Henrissat B."/>
            <person name="Grigoriev I.V."/>
            <person name="Hibbett D.S."/>
            <person name="Martin F."/>
            <person name="Nordberg H.P."/>
            <person name="Cantor M.N."/>
            <person name="Hua S.X."/>
        </authorList>
    </citation>
    <scope>NUCLEOTIDE SEQUENCE [LARGE SCALE GENOMIC DNA]</scope>
    <source>
        <strain evidence="1 2">Ve08.2h10</strain>
    </source>
</reference>
<accession>A0A0D0D5U7</accession>
<organism evidence="1 2">
    <name type="scientific">Paxillus rubicundulus Ve08.2h10</name>
    <dbReference type="NCBI Taxonomy" id="930991"/>
    <lineage>
        <taxon>Eukaryota</taxon>
        <taxon>Fungi</taxon>
        <taxon>Dikarya</taxon>
        <taxon>Basidiomycota</taxon>
        <taxon>Agaricomycotina</taxon>
        <taxon>Agaricomycetes</taxon>
        <taxon>Agaricomycetidae</taxon>
        <taxon>Boletales</taxon>
        <taxon>Paxilineae</taxon>
        <taxon>Paxillaceae</taxon>
        <taxon>Paxillus</taxon>
    </lineage>
</organism>
<sequence>DNISDALLLKTEAHTTVKWTSSMHSYPSTKNLTSAFYIFQHFFSSAWSGTSTVFEYIMSLQTLEAHLAGIKFILSNSRLLAFVLINSLPKILEWNMFTSSDINTIEDSRLTSDTVET</sequence>
<dbReference type="Proteomes" id="UP000054538">
    <property type="component" value="Unassembled WGS sequence"/>
</dbReference>
<name>A0A0D0D5U7_9AGAM</name>
<dbReference type="EMBL" id="KN828118">
    <property type="protein sequence ID" value="KIK75429.1"/>
    <property type="molecule type" value="Genomic_DNA"/>
</dbReference>
<evidence type="ECO:0000313" key="1">
    <source>
        <dbReference type="EMBL" id="KIK75429.1"/>
    </source>
</evidence>
<protein>
    <submittedName>
        <fullName evidence="1">Uncharacterized protein</fullName>
    </submittedName>
</protein>
<keyword evidence="2" id="KW-1185">Reference proteome</keyword>